<gene>
    <name evidence="2" type="ORF">PHMEG_00041832</name>
</gene>
<dbReference type="InterPro" id="IPR021109">
    <property type="entry name" value="Peptidase_aspartic_dom_sf"/>
</dbReference>
<dbReference type="CDD" id="cd00303">
    <property type="entry name" value="retropepsin_like"/>
    <property type="match status" value="1"/>
</dbReference>
<dbReference type="AlphaFoldDB" id="A0A225UAN4"/>
<keyword evidence="3" id="KW-1185">Reference proteome</keyword>
<sequence>MYLSYASAVGQQKSKGNNYTQAKVDVAILGIVTVEQKRKGPVGAGRSTGNVVTRVYNGHAVLRTAAPRERESHCDVQDGMPNLVILKVKSMTKRADSLRVLLDSSASNKFVRQQSLPLLDFEEKHVPRSQLEERLATGAIVKTEKRVIPARFSYKHRVFVEELLVLDLDDKFDMVLGMPWLTRYDPTIDWEKRTVVCFGHRGATESDDPVSAADTPNGASESPSETVAHAAVSGRSAKSARAVTSPGVVDSKIVSGQGPDTSRMFSAVRRRGDNSVSTPGVDTRSISESRKFSA</sequence>
<keyword evidence="2" id="KW-0808">Transferase</keyword>
<dbReference type="OrthoDB" id="128646at2759"/>
<protein>
    <submittedName>
        <fullName evidence="2">Reverse transcriptase</fullName>
    </submittedName>
</protein>
<keyword evidence="2" id="KW-0548">Nucleotidyltransferase</keyword>
<feature type="non-terminal residue" evidence="2">
    <location>
        <position position="294"/>
    </location>
</feature>
<name>A0A225UAN4_9STRA</name>
<dbReference type="Gene3D" id="2.40.70.10">
    <property type="entry name" value="Acid Proteases"/>
    <property type="match status" value="1"/>
</dbReference>
<feature type="region of interest" description="Disordered" evidence="1">
    <location>
        <begin position="204"/>
        <end position="294"/>
    </location>
</feature>
<dbReference type="Proteomes" id="UP000198211">
    <property type="component" value="Unassembled WGS sequence"/>
</dbReference>
<dbReference type="Pfam" id="PF08284">
    <property type="entry name" value="RVP_2"/>
    <property type="match status" value="1"/>
</dbReference>
<evidence type="ECO:0000313" key="3">
    <source>
        <dbReference type="Proteomes" id="UP000198211"/>
    </source>
</evidence>
<evidence type="ECO:0000313" key="2">
    <source>
        <dbReference type="EMBL" id="OWY90164.1"/>
    </source>
</evidence>
<organism evidence="2 3">
    <name type="scientific">Phytophthora megakarya</name>
    <dbReference type="NCBI Taxonomy" id="4795"/>
    <lineage>
        <taxon>Eukaryota</taxon>
        <taxon>Sar</taxon>
        <taxon>Stramenopiles</taxon>
        <taxon>Oomycota</taxon>
        <taxon>Peronosporomycetes</taxon>
        <taxon>Peronosporales</taxon>
        <taxon>Peronosporaceae</taxon>
        <taxon>Phytophthora</taxon>
    </lineage>
</organism>
<evidence type="ECO:0000256" key="1">
    <source>
        <dbReference type="SAM" id="MobiDB-lite"/>
    </source>
</evidence>
<keyword evidence="2" id="KW-0695">RNA-directed DNA polymerase</keyword>
<accession>A0A225UAN4</accession>
<reference evidence="3" key="1">
    <citation type="submission" date="2017-03" db="EMBL/GenBank/DDBJ databases">
        <title>Phytopthora megakarya and P. palmivora, two closely related causual agents of cacao black pod achieved similar genome size and gene model numbers by different mechanisms.</title>
        <authorList>
            <person name="Ali S."/>
            <person name="Shao J."/>
            <person name="Larry D.J."/>
            <person name="Kronmiller B."/>
            <person name="Shen D."/>
            <person name="Strem M.D."/>
            <person name="Melnick R.L."/>
            <person name="Guiltinan M.J."/>
            <person name="Tyler B.M."/>
            <person name="Meinhardt L.W."/>
            <person name="Bailey B.A."/>
        </authorList>
    </citation>
    <scope>NUCLEOTIDE SEQUENCE [LARGE SCALE GENOMIC DNA]</scope>
    <source>
        <strain evidence="3">zdho120</strain>
    </source>
</reference>
<comment type="caution">
    <text evidence="2">The sequence shown here is derived from an EMBL/GenBank/DDBJ whole genome shotgun (WGS) entry which is preliminary data.</text>
</comment>
<dbReference type="EMBL" id="NBNE01023714">
    <property type="protein sequence ID" value="OWY90164.1"/>
    <property type="molecule type" value="Genomic_DNA"/>
</dbReference>
<feature type="compositionally biased region" description="Polar residues" evidence="1">
    <location>
        <begin position="274"/>
        <end position="284"/>
    </location>
</feature>
<proteinExistence type="predicted"/>
<feature type="compositionally biased region" description="Basic and acidic residues" evidence="1">
    <location>
        <begin position="285"/>
        <end position="294"/>
    </location>
</feature>
<dbReference type="GO" id="GO:0003964">
    <property type="term" value="F:RNA-directed DNA polymerase activity"/>
    <property type="evidence" value="ECO:0007669"/>
    <property type="project" value="UniProtKB-KW"/>
</dbReference>